<sequence>MPTGDGDPFGLEESLRVARSFLSQPAEAGYDALDALVAVCLDNVPGAEAAAISYAGHGLVRSTHLTDPLIGEIDRWHTESGRGPLLDQALAGSSHRQVLVVDDLTFEIVSGEVTVEVTPPFRTLHSTTLRCQDGHRTALDLYAARPRALGLDATAMADLFAQRATRLLYGPDEAAAARFHLAVNLISRCLDLARAEAEELLTPHLEGGRQDPVVVAERIIDHITGTDPER</sequence>
<proteinExistence type="predicted"/>
<dbReference type="OrthoDB" id="129686at2"/>
<evidence type="ECO:0000313" key="1">
    <source>
        <dbReference type="EMBL" id="PVY97263.1"/>
    </source>
</evidence>
<gene>
    <name evidence="1" type="ORF">C8D89_1255</name>
</gene>
<evidence type="ECO:0008006" key="3">
    <source>
        <dbReference type="Google" id="ProtNLM"/>
    </source>
</evidence>
<organism evidence="1 2">
    <name type="scientific">Actinomycetospora cinnamomea</name>
    <dbReference type="NCBI Taxonomy" id="663609"/>
    <lineage>
        <taxon>Bacteria</taxon>
        <taxon>Bacillati</taxon>
        <taxon>Actinomycetota</taxon>
        <taxon>Actinomycetes</taxon>
        <taxon>Pseudonocardiales</taxon>
        <taxon>Pseudonocardiaceae</taxon>
        <taxon>Actinomycetospora</taxon>
    </lineage>
</organism>
<comment type="caution">
    <text evidence="1">The sequence shown here is derived from an EMBL/GenBank/DDBJ whole genome shotgun (WGS) entry which is preliminary data.</text>
</comment>
<name>A0A2U1EBD6_9PSEU</name>
<dbReference type="Proteomes" id="UP000245639">
    <property type="component" value="Unassembled WGS sequence"/>
</dbReference>
<accession>A0A2U1EBD6</accession>
<dbReference type="RefSeq" id="WP_116711112.1">
    <property type="nucleotide sequence ID" value="NZ_QEKW01000025.1"/>
</dbReference>
<keyword evidence="2" id="KW-1185">Reference proteome</keyword>
<protein>
    <recommendedName>
        <fullName evidence="3">ANTAR domain-containing protein</fullName>
    </recommendedName>
</protein>
<reference evidence="1 2" key="1">
    <citation type="submission" date="2018-04" db="EMBL/GenBank/DDBJ databases">
        <title>Genomic Encyclopedia of Type Strains, Phase IV (KMG-IV): sequencing the most valuable type-strain genomes for metagenomic binning, comparative biology and taxonomic classification.</title>
        <authorList>
            <person name="Goeker M."/>
        </authorList>
    </citation>
    <scope>NUCLEOTIDE SEQUENCE [LARGE SCALE GENOMIC DNA]</scope>
    <source>
        <strain evidence="1 2">DSM 45771</strain>
    </source>
</reference>
<dbReference type="EMBL" id="QEKW01000025">
    <property type="protein sequence ID" value="PVY97263.1"/>
    <property type="molecule type" value="Genomic_DNA"/>
</dbReference>
<evidence type="ECO:0000313" key="2">
    <source>
        <dbReference type="Proteomes" id="UP000245639"/>
    </source>
</evidence>
<dbReference type="AlphaFoldDB" id="A0A2U1EBD6"/>